<dbReference type="EMBL" id="JAUCGM010000200">
    <property type="protein sequence ID" value="MDM8562563.1"/>
    <property type="molecule type" value="Genomic_DNA"/>
</dbReference>
<comment type="caution">
    <text evidence="2">The sequence shown here is derived from an EMBL/GenBank/DDBJ whole genome shotgun (WGS) entry which is preliminary data.</text>
</comment>
<dbReference type="PROSITE" id="PS50106">
    <property type="entry name" value="PDZ"/>
    <property type="match status" value="1"/>
</dbReference>
<feature type="non-terminal residue" evidence="2">
    <location>
        <position position="1"/>
    </location>
</feature>
<gene>
    <name evidence="2" type="ORF">QUF54_04335</name>
</gene>
<protein>
    <submittedName>
        <fullName evidence="2">ChaN family lipoprotein</fullName>
    </submittedName>
</protein>
<evidence type="ECO:0000313" key="2">
    <source>
        <dbReference type="EMBL" id="MDM8562563.1"/>
    </source>
</evidence>
<dbReference type="SUPFAM" id="SSF50156">
    <property type="entry name" value="PDZ domain-like"/>
    <property type="match status" value="1"/>
</dbReference>
<dbReference type="InterPro" id="IPR034015">
    <property type="entry name" value="M1_LTA4H"/>
</dbReference>
<evidence type="ECO:0000259" key="1">
    <source>
        <dbReference type="PROSITE" id="PS50106"/>
    </source>
</evidence>
<dbReference type="InterPro" id="IPR014782">
    <property type="entry name" value="Peptidase_M1_dom"/>
</dbReference>
<dbReference type="SUPFAM" id="SSF159501">
    <property type="entry name" value="EreA/ChaN-like"/>
    <property type="match status" value="1"/>
</dbReference>
<dbReference type="Gene3D" id="3.40.50.11550">
    <property type="match status" value="1"/>
</dbReference>
<sequence>RYQLDVAIETQSKTLSGIAHIRASENQAMTFSVKNLSNLTVDGKSVTPDKGQLMLTFQTDQEIVIRYEASLEDKGLKAARFVDQNNVFLTGNWYPQPEALMEYALSVTLPKGFIATSEAESVEIQQTETNSTFKFQFKHPLDSLSLAASKNYVFKKEAYKNIAIETYFFKEDAHLAEIYVDYTKKYLAMYEEMLTPYPYQRFAIVENILPTGYSMPTYTLLGRAVVNLPFIVETSLGHEILHQWFGNSVFIDYNKGNWAEGITNYLADQHYATLNGKGIAYRKKIMADYNAYVNTNNATPVSAFKSRHNNAQKAIGYGKAAMIFHAIRKQYGDETFFTAIREFIHSHSFRIASWHDIQQTFKNVTGENLLGYFTQWIINREDIPHITAEEVELLVVQGKLTLSFTLIQHTAPYFMPLSVTIYTASGQTQHAIKISSEKEKISLQLDELPTKVVIDEDYDLMRQLLPQEISPTLGAIMGKENIIVAMPKEKIELYQPLINALGLNNITVTAPQEIKLTQFKDHSLIIAGFDTPMGNMLFGKQERPKDGVRVLIYKNPYNEKEMIALLHAKEANEVKAITRKLSHYGKYSLLAFNDGKNTEKAITESINGIPLLTRTPPHALQPDKVATLNDIIPKIIDNRVIYIGEQHDQFAHHINQLMVIKKCHEAGYKIAVGMEMFQVPYQKALDDYMAGQIDEQTFLKQSQYFDNWGYDYNLYKPIIDYVKSKGIPLIALNIDKRITDKVIKQGIDSLTAEEKQQLPSAMDLSNNTYRQDLYQVFLLHQKRFGHQNFNYFLQTQAIWDETMAQTASQFLTNNPNRKLIVLAGNGHVMYKYGIPNRLSQRKPDPFSVIVQAQAIDKGIADYILLTQKLNGKKAPKLGVMIKEKDNQVIIMGVGDNTPAKKARLQVGDVIIQVGAQKIQTLA</sequence>
<organism evidence="2 3">
    <name type="scientific">Candidatus Marithioploca araucensis</name>
    <dbReference type="NCBI Taxonomy" id="70273"/>
    <lineage>
        <taxon>Bacteria</taxon>
        <taxon>Pseudomonadati</taxon>
        <taxon>Pseudomonadota</taxon>
        <taxon>Gammaproteobacteria</taxon>
        <taxon>Thiotrichales</taxon>
        <taxon>Thiotrichaceae</taxon>
        <taxon>Candidatus Marithioploca</taxon>
    </lineage>
</organism>
<dbReference type="CDD" id="cd14727">
    <property type="entry name" value="ChanN-like"/>
    <property type="match status" value="1"/>
</dbReference>
<feature type="non-terminal residue" evidence="2">
    <location>
        <position position="922"/>
    </location>
</feature>
<dbReference type="InterPro" id="IPR027268">
    <property type="entry name" value="Peptidase_M4/M1_CTD_sf"/>
</dbReference>
<reference evidence="2" key="1">
    <citation type="submission" date="2023-06" db="EMBL/GenBank/DDBJ databases">
        <title>Uncultivated large filamentous bacteria from sulfidic sediments reveal new species and different genomic features in energy metabolism and defense.</title>
        <authorList>
            <person name="Fonseca A."/>
        </authorList>
    </citation>
    <scope>NUCLEOTIDE SEQUENCE</scope>
    <source>
        <strain evidence="2">HSG4</strain>
    </source>
</reference>
<dbReference type="PANTHER" id="PTHR45726">
    <property type="entry name" value="LEUKOTRIENE A-4 HYDROLASE"/>
    <property type="match status" value="1"/>
</dbReference>
<name>A0ABT7VSI7_9GAMM</name>
<dbReference type="InterPro" id="IPR001478">
    <property type="entry name" value="PDZ"/>
</dbReference>
<dbReference type="SUPFAM" id="SSF55486">
    <property type="entry name" value="Metalloproteases ('zincins'), catalytic domain"/>
    <property type="match status" value="1"/>
</dbReference>
<dbReference type="PANTHER" id="PTHR45726:SF3">
    <property type="entry name" value="LEUKOTRIENE A-4 HYDROLASE"/>
    <property type="match status" value="1"/>
</dbReference>
<dbReference type="Proteomes" id="UP001171945">
    <property type="component" value="Unassembled WGS sequence"/>
</dbReference>
<dbReference type="InterPro" id="IPR007314">
    <property type="entry name" value="Cofac_haem-bd_dom"/>
</dbReference>
<dbReference type="Pfam" id="PF04187">
    <property type="entry name" value="Cofac_haem_bdg"/>
    <property type="match status" value="1"/>
</dbReference>
<keyword evidence="2" id="KW-0449">Lipoprotein</keyword>
<dbReference type="Pfam" id="PF01433">
    <property type="entry name" value="Peptidase_M1"/>
    <property type="match status" value="1"/>
</dbReference>
<feature type="domain" description="PDZ" evidence="1">
    <location>
        <begin position="862"/>
        <end position="922"/>
    </location>
</feature>
<keyword evidence="3" id="KW-1185">Reference proteome</keyword>
<evidence type="ECO:0000313" key="3">
    <source>
        <dbReference type="Proteomes" id="UP001171945"/>
    </source>
</evidence>
<dbReference type="Pfam" id="PF13180">
    <property type="entry name" value="PDZ_2"/>
    <property type="match status" value="1"/>
</dbReference>
<dbReference type="Gene3D" id="1.10.390.10">
    <property type="entry name" value="Neutral Protease Domain 2"/>
    <property type="match status" value="1"/>
</dbReference>
<accession>A0ABT7VSI7</accession>
<dbReference type="Gene3D" id="2.30.42.10">
    <property type="match status" value="1"/>
</dbReference>
<proteinExistence type="predicted"/>
<dbReference type="InterPro" id="IPR036034">
    <property type="entry name" value="PDZ_sf"/>
</dbReference>